<reference evidence="3" key="1">
    <citation type="submission" date="2015-04" db="EMBL/GenBank/DDBJ databases">
        <authorList>
            <person name="Syromyatnikov M.Y."/>
            <person name="Popov V.N."/>
        </authorList>
    </citation>
    <scope>NUCLEOTIDE SEQUENCE</scope>
    <source>
        <strain evidence="3">MO-1</strain>
    </source>
</reference>
<dbReference type="GO" id="GO:0006355">
    <property type="term" value="P:regulation of DNA-templated transcription"/>
    <property type="evidence" value="ECO:0007669"/>
    <property type="project" value="InterPro"/>
</dbReference>
<comment type="similarity">
    <text evidence="1">Belongs to the ParD antitoxin family.</text>
</comment>
<sequence>MATNVSLTPELESFARSCVESGRFNSVSEVVRQALRRLKDDEERRAKFDTMLDAVKEEAEREGTYTADQVLAEMDEIIDSVSK</sequence>
<evidence type="ECO:0000256" key="1">
    <source>
        <dbReference type="ARBA" id="ARBA00008580"/>
    </source>
</evidence>
<dbReference type="InterPro" id="IPR038296">
    <property type="entry name" value="ParD_sf"/>
</dbReference>
<dbReference type="AlphaFoldDB" id="A0A1S7LES2"/>
<dbReference type="InterPro" id="IPR010985">
    <property type="entry name" value="Ribbon_hlx_hlx"/>
</dbReference>
<evidence type="ECO:0000313" key="3">
    <source>
        <dbReference type="EMBL" id="CRH04296.1"/>
    </source>
</evidence>
<evidence type="ECO:0000256" key="2">
    <source>
        <dbReference type="ARBA" id="ARBA00022649"/>
    </source>
</evidence>
<dbReference type="PANTHER" id="PTHR36582:SF2">
    <property type="entry name" value="ANTITOXIN PARD"/>
    <property type="match status" value="1"/>
</dbReference>
<accession>A0A1S7LES2</accession>
<dbReference type="NCBIfam" id="TIGR02606">
    <property type="entry name" value="antidote_CC2985"/>
    <property type="match status" value="1"/>
</dbReference>
<organism evidence="3">
    <name type="scientific">Magnetococcus massalia (strain MO-1)</name>
    <dbReference type="NCBI Taxonomy" id="451514"/>
    <lineage>
        <taxon>Bacteria</taxon>
        <taxon>Pseudomonadati</taxon>
        <taxon>Pseudomonadota</taxon>
        <taxon>Magnetococcia</taxon>
        <taxon>Magnetococcales</taxon>
        <taxon>Magnetococcaceae</taxon>
        <taxon>Magnetococcus</taxon>
    </lineage>
</organism>
<dbReference type="Pfam" id="PF03693">
    <property type="entry name" value="ParD_antitoxin"/>
    <property type="match status" value="1"/>
</dbReference>
<dbReference type="SUPFAM" id="SSF47598">
    <property type="entry name" value="Ribbon-helix-helix"/>
    <property type="match status" value="1"/>
</dbReference>
<gene>
    <name evidence="3" type="ORF">MAGMO_0080</name>
</gene>
<dbReference type="InterPro" id="IPR022789">
    <property type="entry name" value="ParD"/>
</dbReference>
<protein>
    <submittedName>
        <fullName evidence="3">Putative transcriptional regulators, CopG/Arc/MetJ family</fullName>
    </submittedName>
</protein>
<dbReference type="EMBL" id="LO017727">
    <property type="protein sequence ID" value="CRH04296.1"/>
    <property type="molecule type" value="Genomic_DNA"/>
</dbReference>
<keyword evidence="2" id="KW-1277">Toxin-antitoxin system</keyword>
<dbReference type="PANTHER" id="PTHR36582">
    <property type="entry name" value="ANTITOXIN PARD"/>
    <property type="match status" value="1"/>
</dbReference>
<dbReference type="Gene3D" id="6.10.10.120">
    <property type="entry name" value="Antitoxin ParD1-like"/>
    <property type="match status" value="1"/>
</dbReference>
<name>A0A1S7LES2_MAGMO</name>
<proteinExistence type="inferred from homology"/>